<sequence length="113" mass="12951">MTVTKLSDEERTAEAILAKAEAHCAEMLDDLEAVRLYYKDKTDLPEAELKRVLANVQKSVQTVFDERRRLDEFRKRQLGIVNEYALDFDAVRSEVGGRLDRIRAARDAGQIPQ</sequence>
<reference evidence="1 2" key="1">
    <citation type="submission" date="2018-06" db="EMBL/GenBank/DDBJ databases">
        <title>Genomic Encyclopedia of Archaeal and Bacterial Type Strains, Phase II (KMG-II): from individual species to whole genera.</title>
        <authorList>
            <person name="Goeker M."/>
        </authorList>
    </citation>
    <scope>NUCLEOTIDE SEQUENCE [LARGE SCALE GENOMIC DNA]</scope>
    <source>
        <strain evidence="1 2">DSM 22009</strain>
    </source>
</reference>
<organism evidence="1 2">
    <name type="scientific">Palleronia aestuarii</name>
    <dbReference type="NCBI Taxonomy" id="568105"/>
    <lineage>
        <taxon>Bacteria</taxon>
        <taxon>Pseudomonadati</taxon>
        <taxon>Pseudomonadota</taxon>
        <taxon>Alphaproteobacteria</taxon>
        <taxon>Rhodobacterales</taxon>
        <taxon>Roseobacteraceae</taxon>
        <taxon>Palleronia</taxon>
    </lineage>
</organism>
<evidence type="ECO:0000313" key="1">
    <source>
        <dbReference type="EMBL" id="PZX17719.1"/>
    </source>
</evidence>
<dbReference type="AlphaFoldDB" id="A0A2W7Q7G1"/>
<name>A0A2W7Q7G1_9RHOB</name>
<dbReference type="RefSeq" id="WP_234822517.1">
    <property type="nucleotide sequence ID" value="NZ_QKZL01000004.1"/>
</dbReference>
<dbReference type="EMBL" id="QKZL01000004">
    <property type="protein sequence ID" value="PZX17719.1"/>
    <property type="molecule type" value="Genomic_DNA"/>
</dbReference>
<evidence type="ECO:0000313" key="2">
    <source>
        <dbReference type="Proteomes" id="UP000248916"/>
    </source>
</evidence>
<comment type="caution">
    <text evidence="1">The sequence shown here is derived from an EMBL/GenBank/DDBJ whole genome shotgun (WGS) entry which is preliminary data.</text>
</comment>
<proteinExistence type="predicted"/>
<protein>
    <submittedName>
        <fullName evidence="1">Uncharacterized protein</fullName>
    </submittedName>
</protein>
<gene>
    <name evidence="1" type="ORF">LX81_01446</name>
</gene>
<accession>A0A2W7Q7G1</accession>
<keyword evidence="2" id="KW-1185">Reference proteome</keyword>
<dbReference type="Proteomes" id="UP000248916">
    <property type="component" value="Unassembled WGS sequence"/>
</dbReference>